<keyword evidence="5" id="KW-0998">Cell outer membrane</keyword>
<dbReference type="PROSITE" id="PS51257">
    <property type="entry name" value="PROKAR_LIPOPROTEIN"/>
    <property type="match status" value="1"/>
</dbReference>
<evidence type="ECO:0000313" key="8">
    <source>
        <dbReference type="Proteomes" id="UP000077177"/>
    </source>
</evidence>
<reference evidence="8" key="1">
    <citation type="submission" date="2015-01" db="EMBL/GenBank/DDBJ databases">
        <title>Flavisolibacter sp./LCS9/ whole genome sequencing.</title>
        <authorList>
            <person name="Kim M.K."/>
            <person name="Srinivasan S."/>
            <person name="Lee J.-J."/>
        </authorList>
    </citation>
    <scope>NUCLEOTIDE SEQUENCE [LARGE SCALE GENOMIC DNA]</scope>
    <source>
        <strain evidence="8">LCS9</strain>
    </source>
</reference>
<dbReference type="GO" id="GO:0019867">
    <property type="term" value="C:outer membrane"/>
    <property type="evidence" value="ECO:0007669"/>
    <property type="project" value="InterPro"/>
</dbReference>
<name>A0A172U0M8_9BACT</name>
<comment type="subcellular location">
    <subcellularLocation>
        <location evidence="1">Membrane</location>
    </subcellularLocation>
</comment>
<feature type="domain" description="Bacterial surface antigen (D15)" evidence="6">
    <location>
        <begin position="377"/>
        <end position="746"/>
    </location>
</feature>
<dbReference type="Gene3D" id="3.10.20.310">
    <property type="entry name" value="membrane protein fhac"/>
    <property type="match status" value="1"/>
</dbReference>
<gene>
    <name evidence="7" type="ORF">SY85_21505</name>
</gene>
<dbReference type="RefSeq" id="WP_066407564.1">
    <property type="nucleotide sequence ID" value="NZ_CP011390.1"/>
</dbReference>
<reference evidence="7 8" key="2">
    <citation type="journal article" date="2016" name="Int. J. Syst. Evol. Microbiol.">
        <title>Flavisolibacter tropicus sp. nov., isolated from tropical soil.</title>
        <authorList>
            <person name="Lee J.J."/>
            <person name="Kang M.S."/>
            <person name="Kim G.S."/>
            <person name="Lee C.S."/>
            <person name="Lim S."/>
            <person name="Lee J."/>
            <person name="Roh S.H."/>
            <person name="Kang H."/>
            <person name="Ha J.M."/>
            <person name="Bae S."/>
            <person name="Jung H.Y."/>
            <person name="Kim M.K."/>
        </authorList>
    </citation>
    <scope>NUCLEOTIDE SEQUENCE [LARGE SCALE GENOMIC DNA]</scope>
    <source>
        <strain evidence="7 8">LCS9</strain>
    </source>
</reference>
<dbReference type="PANTHER" id="PTHR12815">
    <property type="entry name" value="SORTING AND ASSEMBLY MACHINERY SAMM50 PROTEIN FAMILY MEMBER"/>
    <property type="match status" value="1"/>
</dbReference>
<keyword evidence="2" id="KW-0812">Transmembrane</keyword>
<dbReference type="AlphaFoldDB" id="A0A172U0M8"/>
<dbReference type="OrthoDB" id="9814535at2"/>
<evidence type="ECO:0000313" key="7">
    <source>
        <dbReference type="EMBL" id="ANE52674.1"/>
    </source>
</evidence>
<evidence type="ECO:0000259" key="6">
    <source>
        <dbReference type="Pfam" id="PF01103"/>
    </source>
</evidence>
<evidence type="ECO:0000256" key="1">
    <source>
        <dbReference type="ARBA" id="ARBA00004370"/>
    </source>
</evidence>
<dbReference type="Proteomes" id="UP000077177">
    <property type="component" value="Chromosome"/>
</dbReference>
<dbReference type="PANTHER" id="PTHR12815:SF47">
    <property type="entry name" value="TRANSLOCATION AND ASSEMBLY MODULE SUBUNIT TAMA"/>
    <property type="match status" value="1"/>
</dbReference>
<proteinExistence type="predicted"/>
<dbReference type="STRING" id="1492898.SY85_21505"/>
<dbReference type="PATRIC" id="fig|1492898.3.peg.4664"/>
<dbReference type="InterPro" id="IPR039910">
    <property type="entry name" value="D15-like"/>
</dbReference>
<dbReference type="EMBL" id="CP011390">
    <property type="protein sequence ID" value="ANE52674.1"/>
    <property type="molecule type" value="Genomic_DNA"/>
</dbReference>
<sequence length="771" mass="87973">MSTFRNSIIFLFICFITACSTTRHLPEGEQLYTGATVKLETSGTTARQKKVLKADLQGMVRPKPNTRFLGIPMKLGIYNMFRKAKPNSFFGKFRDKNGEPPVLVSSLDLENNIKLLRGHLENKGFFKAGVTGDTIVKGKKGHAEFVAKAGAQYKINTVGFPNDSSDLAKAIQQSTANTFLKPGNPYDLDVIRGERNRIDAYVKDRGFYYFSPDHLIVRVDSTIGNNRVDMRVAIKTDAPDNALVPYTINDVVIYANYNINSPQIDTSMQNAQHYKDYYVVDRRKRFKPRMFEHVMQFDSGELYNRVDHNQTLNRLISLDEFKFVRNRFEPVPDSPELNAFYYLTPMPKKSLRAEFNLTSKSNDLSGSAVQFRWLNRNMFRGGEQVSLSAYIATEVQLGGKTVDEKGNTQKRYPTYRSGAELNFAKPGFIVPFGFSINPKGNYVPRTNIRLGYDILNRKELYTVNSFRFDFGYIWKPSIMKTHEFLPININYVQPLNVTKEYRDSIAKYPYLNQIIDSQFVLGTVYQFTYNQLAAGLQKRNAFYFMGLADFSGNIAGLITGADVKAGKQERIFNAKFDQYIKFEVDGRYYRRMGLNSSWVNRVDIGYGHPHGNSLILPYVKQFFTGGNNSIRAFRSRSVGPGTFKEANSTNTNFFANQTGDIKLEFNTEFRPHISGPLYGALFIDAGNIWLVNEDSTRPGSKFTGKFLNQLAVGAGVGIRFDIQLFVIRLDVGMPLRKPWEQNPWVMNQIDFGTQKWRKENLIYNLAIGYPF</sequence>
<evidence type="ECO:0000256" key="4">
    <source>
        <dbReference type="ARBA" id="ARBA00023136"/>
    </source>
</evidence>
<dbReference type="InterPro" id="IPR000184">
    <property type="entry name" value="Bac_surfAg_D15"/>
</dbReference>
<keyword evidence="3" id="KW-0732">Signal</keyword>
<evidence type="ECO:0000256" key="3">
    <source>
        <dbReference type="ARBA" id="ARBA00022729"/>
    </source>
</evidence>
<accession>A0A172U0M8</accession>
<keyword evidence="4" id="KW-0472">Membrane</keyword>
<protein>
    <submittedName>
        <fullName evidence="7">Surface antigen (D15)</fullName>
    </submittedName>
</protein>
<evidence type="ECO:0000256" key="5">
    <source>
        <dbReference type="ARBA" id="ARBA00023237"/>
    </source>
</evidence>
<evidence type="ECO:0000256" key="2">
    <source>
        <dbReference type="ARBA" id="ARBA00022692"/>
    </source>
</evidence>
<dbReference type="Pfam" id="PF01103">
    <property type="entry name" value="Omp85"/>
    <property type="match status" value="1"/>
</dbReference>
<keyword evidence="8" id="KW-1185">Reference proteome</keyword>
<organism evidence="7 8">
    <name type="scientific">Flavisolibacter tropicus</name>
    <dbReference type="NCBI Taxonomy" id="1492898"/>
    <lineage>
        <taxon>Bacteria</taxon>
        <taxon>Pseudomonadati</taxon>
        <taxon>Bacteroidota</taxon>
        <taxon>Chitinophagia</taxon>
        <taxon>Chitinophagales</taxon>
        <taxon>Chitinophagaceae</taxon>
        <taxon>Flavisolibacter</taxon>
    </lineage>
</organism>
<dbReference type="KEGG" id="fla:SY85_21505"/>
<dbReference type="Gene3D" id="2.40.160.50">
    <property type="entry name" value="membrane protein fhac: a member of the omp85/tpsb transporter family"/>
    <property type="match status" value="1"/>
</dbReference>